<evidence type="ECO:0000313" key="2">
    <source>
        <dbReference type="EMBL" id="TQL96480.1"/>
    </source>
</evidence>
<organism evidence="2 3">
    <name type="scientific">Actinoallomurus bryophytorum</name>
    <dbReference type="NCBI Taxonomy" id="1490222"/>
    <lineage>
        <taxon>Bacteria</taxon>
        <taxon>Bacillati</taxon>
        <taxon>Actinomycetota</taxon>
        <taxon>Actinomycetes</taxon>
        <taxon>Streptosporangiales</taxon>
        <taxon>Thermomonosporaceae</taxon>
        <taxon>Actinoallomurus</taxon>
    </lineage>
</organism>
<dbReference type="EMBL" id="VFOZ01000001">
    <property type="protein sequence ID" value="TQL96480.1"/>
    <property type="molecule type" value="Genomic_DNA"/>
</dbReference>
<keyword evidence="1" id="KW-1133">Transmembrane helix</keyword>
<sequence>MPVTPPSTTAAPARTARPARSVEVVGGDHGQGVDQVIAGTDDEVGRQVDRPADARDAAGSIAPLAAVRTTARAWTAPWASLLIPAVLCVLLVAGLVFRRRRRKTRLREEVHVPQDLAEDVSA</sequence>
<dbReference type="Proteomes" id="UP000316096">
    <property type="component" value="Unassembled WGS sequence"/>
</dbReference>
<comment type="caution">
    <text evidence="2">The sequence shown here is derived from an EMBL/GenBank/DDBJ whole genome shotgun (WGS) entry which is preliminary data.</text>
</comment>
<keyword evidence="3" id="KW-1185">Reference proteome</keyword>
<feature type="transmembrane region" description="Helical" evidence="1">
    <location>
        <begin position="78"/>
        <end position="97"/>
    </location>
</feature>
<name>A0A543CHI8_9ACTN</name>
<reference evidence="2 3" key="1">
    <citation type="submission" date="2019-06" db="EMBL/GenBank/DDBJ databases">
        <title>Sequencing the genomes of 1000 actinobacteria strains.</title>
        <authorList>
            <person name="Klenk H.-P."/>
        </authorList>
    </citation>
    <scope>NUCLEOTIDE SEQUENCE [LARGE SCALE GENOMIC DNA]</scope>
    <source>
        <strain evidence="2 3">DSM 102200</strain>
    </source>
</reference>
<evidence type="ECO:0000313" key="3">
    <source>
        <dbReference type="Proteomes" id="UP000316096"/>
    </source>
</evidence>
<dbReference type="AlphaFoldDB" id="A0A543CHI8"/>
<protein>
    <submittedName>
        <fullName evidence="2">Uncharacterized protein</fullName>
    </submittedName>
</protein>
<proteinExistence type="predicted"/>
<gene>
    <name evidence="2" type="ORF">FB559_2011</name>
</gene>
<keyword evidence="1" id="KW-0472">Membrane</keyword>
<dbReference type="RefSeq" id="WP_141955335.1">
    <property type="nucleotide sequence ID" value="NZ_VFOZ01000001.1"/>
</dbReference>
<evidence type="ECO:0000256" key="1">
    <source>
        <dbReference type="SAM" id="Phobius"/>
    </source>
</evidence>
<accession>A0A543CHI8</accession>
<keyword evidence="1" id="KW-0812">Transmembrane</keyword>